<dbReference type="Pfam" id="PF18735">
    <property type="entry name" value="HEPN_RiboL-PSP"/>
    <property type="match status" value="1"/>
</dbReference>
<evidence type="ECO:0000259" key="1">
    <source>
        <dbReference type="Pfam" id="PF18735"/>
    </source>
</evidence>
<evidence type="ECO:0000313" key="2">
    <source>
        <dbReference type="EMBL" id="QNL45136.1"/>
    </source>
</evidence>
<keyword evidence="3" id="KW-1185">Reference proteome</keyword>
<dbReference type="KEGG" id="ohi:H8790_03655"/>
<dbReference type="InterPro" id="IPR041519">
    <property type="entry name" value="HEPN_RiboL-PSP"/>
</dbReference>
<name>A0A7G9B6F5_9FIRM</name>
<dbReference type="EMBL" id="CP060490">
    <property type="protein sequence ID" value="QNL45136.1"/>
    <property type="molecule type" value="Genomic_DNA"/>
</dbReference>
<reference evidence="2 3" key="1">
    <citation type="submission" date="2020-08" db="EMBL/GenBank/DDBJ databases">
        <authorList>
            <person name="Liu C."/>
            <person name="Sun Q."/>
        </authorList>
    </citation>
    <scope>NUCLEOTIDE SEQUENCE [LARGE SCALE GENOMIC DNA]</scope>
    <source>
        <strain evidence="2 3">NSJ-62</strain>
    </source>
</reference>
<sequence length="203" mass="23097">MRQAKVVFCALMAQKNVTAGLYEYLSNSRIPLDSSDLLRWQWVLAVSALDKYIHDIVAAGMVEQYLNRRPTTPKFDAFQLSMNVISNISVAPVPEIEFRNEVIRKNSYLAFQEPDKIADALSFIWNESQKWLVISRNMATPIDQATLKTKLKNIVMRRNQIVHEGDCLSTNIPLVQQPISLSDTEDVIHFITELVDAIDTCVV</sequence>
<accession>A0A7G9B6F5</accession>
<feature type="domain" description="RiboL-PSP-HEPN" evidence="1">
    <location>
        <begin position="30"/>
        <end position="202"/>
    </location>
</feature>
<dbReference type="AlphaFoldDB" id="A0A7G9B6F5"/>
<proteinExistence type="predicted"/>
<gene>
    <name evidence="2" type="ORF">H8790_03655</name>
</gene>
<evidence type="ECO:0000313" key="3">
    <source>
        <dbReference type="Proteomes" id="UP000515960"/>
    </source>
</evidence>
<dbReference type="RefSeq" id="WP_187333608.1">
    <property type="nucleotide sequence ID" value="NZ_CP060490.1"/>
</dbReference>
<dbReference type="Proteomes" id="UP000515960">
    <property type="component" value="Chromosome"/>
</dbReference>
<protein>
    <recommendedName>
        <fullName evidence="1">RiboL-PSP-HEPN domain-containing protein</fullName>
    </recommendedName>
</protein>
<organism evidence="2 3">
    <name type="scientific">Oscillibacter hominis</name>
    <dbReference type="NCBI Taxonomy" id="2763056"/>
    <lineage>
        <taxon>Bacteria</taxon>
        <taxon>Bacillati</taxon>
        <taxon>Bacillota</taxon>
        <taxon>Clostridia</taxon>
        <taxon>Eubacteriales</taxon>
        <taxon>Oscillospiraceae</taxon>
        <taxon>Oscillibacter</taxon>
    </lineage>
</organism>